<dbReference type="EMBL" id="JAUONS010000001">
    <property type="protein sequence ID" value="MDO6360717.1"/>
    <property type="molecule type" value="Genomic_DNA"/>
</dbReference>
<gene>
    <name evidence="2" type="ORF">Q4436_01105</name>
</gene>
<evidence type="ECO:0000313" key="2">
    <source>
        <dbReference type="EMBL" id="MDO6360717.1"/>
    </source>
</evidence>
<proteinExistence type="predicted"/>
<sequence>MNNDNAISQKLINKLATSEYNNAILQVRIDELTQEVNQLKAEKENNKDVKNK</sequence>
<dbReference type="AlphaFoldDB" id="A0ABD4ZYZ9"/>
<comment type="caution">
    <text evidence="2">The sequence shown here is derived from an EMBL/GenBank/DDBJ whole genome shotgun (WGS) entry which is preliminary data.</text>
</comment>
<evidence type="ECO:0000256" key="1">
    <source>
        <dbReference type="SAM" id="Coils"/>
    </source>
</evidence>
<name>A0ABD4ZYZ9_9LACO</name>
<protein>
    <submittedName>
        <fullName evidence="2">Uncharacterized protein</fullName>
    </submittedName>
</protein>
<accession>A0ABD4ZYZ9</accession>
<organism evidence="2 3">
    <name type="scientific">Lactobacillus paragasseri</name>
    <dbReference type="NCBI Taxonomy" id="2107999"/>
    <lineage>
        <taxon>Bacteria</taxon>
        <taxon>Bacillati</taxon>
        <taxon>Bacillota</taxon>
        <taxon>Bacilli</taxon>
        <taxon>Lactobacillales</taxon>
        <taxon>Lactobacillaceae</taxon>
        <taxon>Lactobacillus</taxon>
    </lineage>
</organism>
<feature type="coiled-coil region" evidence="1">
    <location>
        <begin position="22"/>
        <end position="52"/>
    </location>
</feature>
<keyword evidence="1" id="KW-0175">Coiled coil</keyword>
<reference evidence="2" key="1">
    <citation type="submission" date="2023-07" db="EMBL/GenBank/DDBJ databases">
        <title>Whole Genome Sequencing of Colonoscopy isolates.</title>
        <authorList>
            <person name="Surve S.V."/>
            <person name="Valls R.A."/>
            <person name="Barrak K.E."/>
            <person name="Gardner T.B."/>
            <person name="O'Toole G.A."/>
        </authorList>
    </citation>
    <scope>NUCLEOTIDE SEQUENCE</scope>
    <source>
        <strain evidence="2">GP0003</strain>
    </source>
</reference>
<dbReference type="Proteomes" id="UP001169713">
    <property type="component" value="Unassembled WGS sequence"/>
</dbReference>
<dbReference type="RefSeq" id="WP_262333926.1">
    <property type="nucleotide sequence ID" value="NZ_JANZQG010000004.1"/>
</dbReference>
<evidence type="ECO:0000313" key="3">
    <source>
        <dbReference type="Proteomes" id="UP001169713"/>
    </source>
</evidence>